<feature type="transmembrane region" description="Helical" evidence="9">
    <location>
        <begin position="126"/>
        <end position="148"/>
    </location>
</feature>
<dbReference type="GO" id="GO:0071392">
    <property type="term" value="P:cellular response to estradiol stimulus"/>
    <property type="evidence" value="ECO:0007669"/>
    <property type="project" value="TreeGrafter"/>
</dbReference>
<evidence type="ECO:0000256" key="8">
    <source>
        <dbReference type="ARBA" id="ARBA00023224"/>
    </source>
</evidence>
<dbReference type="GO" id="GO:0043005">
    <property type="term" value="C:neuron projection"/>
    <property type="evidence" value="ECO:0007669"/>
    <property type="project" value="TreeGrafter"/>
</dbReference>
<dbReference type="EMBL" id="JAGKHQ010000009">
    <property type="protein sequence ID" value="KAG7508732.1"/>
    <property type="molecule type" value="Genomic_DNA"/>
</dbReference>
<evidence type="ECO:0000256" key="3">
    <source>
        <dbReference type="ARBA" id="ARBA00022692"/>
    </source>
</evidence>
<evidence type="ECO:0000256" key="7">
    <source>
        <dbReference type="ARBA" id="ARBA00023170"/>
    </source>
</evidence>
<feature type="transmembrane region" description="Helical" evidence="9">
    <location>
        <begin position="12"/>
        <end position="31"/>
    </location>
</feature>
<proteinExistence type="predicted"/>
<feature type="transmembrane region" description="Helical" evidence="9">
    <location>
        <begin position="43"/>
        <end position="62"/>
    </location>
</feature>
<dbReference type="PROSITE" id="PS50262">
    <property type="entry name" value="G_PROTEIN_RECEP_F1_2"/>
    <property type="match status" value="1"/>
</dbReference>
<dbReference type="GO" id="GO:0004994">
    <property type="term" value="F:somatostatin receptor activity"/>
    <property type="evidence" value="ECO:0007669"/>
    <property type="project" value="TreeGrafter"/>
</dbReference>
<accession>A0AAV6RTC8</accession>
<gene>
    <name evidence="11" type="ORF">JOB18_022685</name>
</gene>
<dbReference type="GO" id="GO:0042923">
    <property type="term" value="F:neuropeptide binding"/>
    <property type="evidence" value="ECO:0007669"/>
    <property type="project" value="TreeGrafter"/>
</dbReference>
<keyword evidence="4 9" id="KW-1133">Transmembrane helix</keyword>
<name>A0AAV6RTC8_SOLSE</name>
<dbReference type="SUPFAM" id="SSF81321">
    <property type="entry name" value="Family A G protein-coupled receptor-like"/>
    <property type="match status" value="1"/>
</dbReference>
<evidence type="ECO:0000259" key="10">
    <source>
        <dbReference type="PROSITE" id="PS50262"/>
    </source>
</evidence>
<keyword evidence="5" id="KW-0297">G-protein coupled receptor</keyword>
<keyword evidence="3 9" id="KW-0812">Transmembrane</keyword>
<dbReference type="Pfam" id="PF00001">
    <property type="entry name" value="7tm_1"/>
    <property type="match status" value="1"/>
</dbReference>
<evidence type="ECO:0000256" key="9">
    <source>
        <dbReference type="SAM" id="Phobius"/>
    </source>
</evidence>
<evidence type="ECO:0000256" key="5">
    <source>
        <dbReference type="ARBA" id="ARBA00023040"/>
    </source>
</evidence>
<dbReference type="InterPro" id="IPR000276">
    <property type="entry name" value="GPCR_Rhodpsn"/>
</dbReference>
<sequence>MGDYSLNLLGLRVFISCIGLVGNALLILSIIQSRFSRVKSYEFFLLGLAIANLEEIIIMNIYDIVTLETSLTATGSLPCRIFKFLTLFGEIGSILFTVLISIYRYQKLRDANKRVSLPVCLDSFRAAFMVCVLCVMLSGLLSFPIFIINLQGTAGVNATRNKSTCPPDFFQCSKTFCPLINHVYKYVFIMMCNLLPLVIVTITGCLIIVVLLGQRKRVASVSKETSLSQSSKKSKGPGLQRSIIAVLAAMGLFQIDWSIYLILQLSFDHTDYPFLVEVEFFFSTSYTSISPYVYGIGNNLFSLKNFINK</sequence>
<dbReference type="PANTHER" id="PTHR24229:SF6">
    <property type="entry name" value="SOMATOSTATIN RECEPTOR TYPE 2"/>
    <property type="match status" value="1"/>
</dbReference>
<evidence type="ECO:0000256" key="6">
    <source>
        <dbReference type="ARBA" id="ARBA00023136"/>
    </source>
</evidence>
<evidence type="ECO:0000256" key="1">
    <source>
        <dbReference type="ARBA" id="ARBA00004651"/>
    </source>
</evidence>
<dbReference type="Proteomes" id="UP000693946">
    <property type="component" value="Linkage Group LG17"/>
</dbReference>
<organism evidence="11 12">
    <name type="scientific">Solea senegalensis</name>
    <name type="common">Senegalese sole</name>
    <dbReference type="NCBI Taxonomy" id="28829"/>
    <lineage>
        <taxon>Eukaryota</taxon>
        <taxon>Metazoa</taxon>
        <taxon>Chordata</taxon>
        <taxon>Craniata</taxon>
        <taxon>Vertebrata</taxon>
        <taxon>Euteleostomi</taxon>
        <taxon>Actinopterygii</taxon>
        <taxon>Neopterygii</taxon>
        <taxon>Teleostei</taxon>
        <taxon>Neoteleostei</taxon>
        <taxon>Acanthomorphata</taxon>
        <taxon>Carangaria</taxon>
        <taxon>Pleuronectiformes</taxon>
        <taxon>Pleuronectoidei</taxon>
        <taxon>Soleidae</taxon>
        <taxon>Solea</taxon>
    </lineage>
</organism>
<reference evidence="11 12" key="1">
    <citation type="journal article" date="2021" name="Sci. Rep.">
        <title>Chromosome anchoring in Senegalese sole (Solea senegalensis) reveals sex-associated markers and genome rearrangements in flatfish.</title>
        <authorList>
            <person name="Guerrero-Cozar I."/>
            <person name="Gomez-Garrido J."/>
            <person name="Berbel C."/>
            <person name="Martinez-Blanch J.F."/>
            <person name="Alioto T."/>
            <person name="Claros M.G."/>
            <person name="Gagnaire P.A."/>
            <person name="Manchado M."/>
        </authorList>
    </citation>
    <scope>NUCLEOTIDE SEQUENCE [LARGE SCALE GENOMIC DNA]</scope>
    <source>
        <strain evidence="11">Sse05_10M</strain>
    </source>
</reference>
<keyword evidence="2" id="KW-1003">Cell membrane</keyword>
<feature type="transmembrane region" description="Helical" evidence="9">
    <location>
        <begin position="242"/>
        <end position="263"/>
    </location>
</feature>
<comment type="subcellular location">
    <subcellularLocation>
        <location evidence="1">Cell membrane</location>
        <topology evidence="1">Multi-pass membrane protein</topology>
    </subcellularLocation>
</comment>
<keyword evidence="8" id="KW-0807">Transducer</keyword>
<evidence type="ECO:0000256" key="4">
    <source>
        <dbReference type="ARBA" id="ARBA00022989"/>
    </source>
</evidence>
<evidence type="ECO:0000256" key="2">
    <source>
        <dbReference type="ARBA" id="ARBA00022475"/>
    </source>
</evidence>
<protein>
    <submittedName>
        <fullName evidence="11">Gonadotropin-releasing hormone receptor-like</fullName>
    </submittedName>
</protein>
<feature type="transmembrane region" description="Helical" evidence="9">
    <location>
        <begin position="82"/>
        <end position="105"/>
    </location>
</feature>
<keyword evidence="6 9" id="KW-0472">Membrane</keyword>
<feature type="domain" description="G-protein coupled receptors family 1 profile" evidence="10">
    <location>
        <begin position="22"/>
        <end position="294"/>
    </location>
</feature>
<dbReference type="GO" id="GO:0005886">
    <property type="term" value="C:plasma membrane"/>
    <property type="evidence" value="ECO:0007669"/>
    <property type="project" value="UniProtKB-SubCell"/>
</dbReference>
<keyword evidence="7 11" id="KW-0675">Receptor</keyword>
<dbReference type="AlphaFoldDB" id="A0AAV6RTC8"/>
<feature type="transmembrane region" description="Helical" evidence="9">
    <location>
        <begin position="186"/>
        <end position="213"/>
    </location>
</feature>
<evidence type="ECO:0000313" key="11">
    <source>
        <dbReference type="EMBL" id="KAG7508732.1"/>
    </source>
</evidence>
<dbReference type="InterPro" id="IPR017452">
    <property type="entry name" value="GPCR_Rhodpsn_7TM"/>
</dbReference>
<dbReference type="CDD" id="cd00637">
    <property type="entry name" value="7tm_classA_rhodopsin-like"/>
    <property type="match status" value="1"/>
</dbReference>
<comment type="caution">
    <text evidence="11">The sequence shown here is derived from an EMBL/GenBank/DDBJ whole genome shotgun (WGS) entry which is preliminary data.</text>
</comment>
<dbReference type="GO" id="GO:0071385">
    <property type="term" value="P:cellular response to glucocorticoid stimulus"/>
    <property type="evidence" value="ECO:0007669"/>
    <property type="project" value="TreeGrafter"/>
</dbReference>
<dbReference type="PANTHER" id="PTHR24229">
    <property type="entry name" value="NEUROPEPTIDES RECEPTOR"/>
    <property type="match status" value="1"/>
</dbReference>
<evidence type="ECO:0000313" key="12">
    <source>
        <dbReference type="Proteomes" id="UP000693946"/>
    </source>
</evidence>
<keyword evidence="12" id="KW-1185">Reference proteome</keyword>